<dbReference type="OrthoDB" id="35798at2157"/>
<protein>
    <submittedName>
        <fullName evidence="1">Uncharacterized protein</fullName>
    </submittedName>
</protein>
<keyword evidence="2" id="KW-1185">Reference proteome</keyword>
<dbReference type="EMBL" id="CP029287">
    <property type="protein sequence ID" value="AWS00633.1"/>
    <property type="molecule type" value="Genomic_DNA"/>
</dbReference>
<proteinExistence type="predicted"/>
<gene>
    <name evidence="1" type="ORF">DFR87_07780</name>
</gene>
<name>A0A2U9IXB0_9CREN</name>
<evidence type="ECO:0000313" key="1">
    <source>
        <dbReference type="EMBL" id="AWS00633.1"/>
    </source>
</evidence>
<dbReference type="STRING" id="1293036.GCA_001315825_00165"/>
<organism evidence="1 2">
    <name type="scientific">Metallosphaera hakonensis JCM 8857 = DSM 7519</name>
    <dbReference type="NCBI Taxonomy" id="1293036"/>
    <lineage>
        <taxon>Archaea</taxon>
        <taxon>Thermoproteota</taxon>
        <taxon>Thermoprotei</taxon>
        <taxon>Sulfolobales</taxon>
        <taxon>Sulfolobaceae</taxon>
        <taxon>Metallosphaera</taxon>
    </lineage>
</organism>
<sequence length="200" mass="22920">MNNPLLIVPARFVYSTSSTPWWWDRFAELVIEATGFSPKPLLVGDMPLVSQYALGSLIAMRNLGKRLSLSEDEIWETLELIDSTMFESYVWKGVRYMQRTGTPILYRNLEDPVPVKLGHFFIRKIMSFPISTPRFMDGSLTHLAGLIPVYMADKVTDDLVDAENGLWKILHGLTTPPGNFKWVWDLRWSTLIELLNWGVA</sequence>
<evidence type="ECO:0000313" key="2">
    <source>
        <dbReference type="Proteomes" id="UP000247586"/>
    </source>
</evidence>
<dbReference type="KEGG" id="mhk:DFR87_07780"/>
<dbReference type="AlphaFoldDB" id="A0A2U9IXB0"/>
<dbReference type="Proteomes" id="UP000247586">
    <property type="component" value="Chromosome"/>
</dbReference>
<reference evidence="1" key="1">
    <citation type="submission" date="2018-05" db="EMBL/GenBank/DDBJ databases">
        <title>Complete Genome Sequences of Extremely Thermoacidophilic, Metal-Mobilizing Type-Strain Members of the Archaeal Family Sulfolobaceae: Acidianus brierleyi DSM-1651T, Acidianus sulfidivorans DSM-18786T, Metallosphaera hakonensis DSM-7519T, and Metallosphaera prunae DSM-10039T.</title>
        <authorList>
            <person name="Counts J.A."/>
            <person name="Kelly R.M."/>
        </authorList>
    </citation>
    <scope>NUCLEOTIDE SEQUENCE [LARGE SCALE GENOMIC DNA]</scope>
    <source>
        <strain evidence="1">HO1-1</strain>
    </source>
</reference>
<accession>A0A2U9IXB0</accession>